<name>A0A8H6VL34_9PEZI</name>
<evidence type="ECO:0000256" key="1">
    <source>
        <dbReference type="SAM" id="MobiDB-lite"/>
    </source>
</evidence>
<dbReference type="EMBL" id="JABCIY010000151">
    <property type="protein sequence ID" value="KAF7191999.1"/>
    <property type="molecule type" value="Genomic_DNA"/>
</dbReference>
<gene>
    <name evidence="2" type="ORF">HII31_06644</name>
</gene>
<sequence>MLVDLGMTDRIKQVFSQIVDTDKEYYSSFTNFLFPALTRICEYMRANGILPTLPEYQQFSRAVLERYISRKLGVEPSMARSRAGCGDCSSCSELDAFLSSTQQESTVLIATEARADHMRARLKALWLKIDCDVRVAPEPGVADPSRKKLILNKANQHFKGQHSFWKDRRQKLKSDILSLGSEAFVRTLLGNRYQEFIDLQSVTLARDASGQELGVGLYVKAARTKPAAASAEEPGVRSAEAVSINNKDAGIRSPSASSDSAKRKEGPMLDQENVQPKKRPAIEIIDLGSP</sequence>
<reference evidence="2" key="1">
    <citation type="submission" date="2020-04" db="EMBL/GenBank/DDBJ databases">
        <title>Draft genome resource of the tomato pathogen Pseudocercospora fuligena.</title>
        <authorList>
            <person name="Zaccaron A."/>
        </authorList>
    </citation>
    <scope>NUCLEOTIDE SEQUENCE</scope>
    <source>
        <strain evidence="2">PF001</strain>
    </source>
</reference>
<dbReference type="AlphaFoldDB" id="A0A8H6VL34"/>
<proteinExistence type="predicted"/>
<evidence type="ECO:0000313" key="2">
    <source>
        <dbReference type="EMBL" id="KAF7191999.1"/>
    </source>
</evidence>
<feature type="region of interest" description="Disordered" evidence="1">
    <location>
        <begin position="230"/>
        <end position="290"/>
    </location>
</feature>
<keyword evidence="3" id="KW-1185">Reference proteome</keyword>
<organism evidence="2 3">
    <name type="scientific">Pseudocercospora fuligena</name>
    <dbReference type="NCBI Taxonomy" id="685502"/>
    <lineage>
        <taxon>Eukaryota</taxon>
        <taxon>Fungi</taxon>
        <taxon>Dikarya</taxon>
        <taxon>Ascomycota</taxon>
        <taxon>Pezizomycotina</taxon>
        <taxon>Dothideomycetes</taxon>
        <taxon>Dothideomycetidae</taxon>
        <taxon>Mycosphaerellales</taxon>
        <taxon>Mycosphaerellaceae</taxon>
        <taxon>Pseudocercospora</taxon>
    </lineage>
</organism>
<accession>A0A8H6VL34</accession>
<dbReference type="Proteomes" id="UP000660729">
    <property type="component" value="Unassembled WGS sequence"/>
</dbReference>
<comment type="caution">
    <text evidence="2">The sequence shown here is derived from an EMBL/GenBank/DDBJ whole genome shotgun (WGS) entry which is preliminary data.</text>
</comment>
<evidence type="ECO:0000313" key="3">
    <source>
        <dbReference type="Proteomes" id="UP000660729"/>
    </source>
</evidence>
<protein>
    <submittedName>
        <fullName evidence="2">Uncharacterized protein</fullName>
    </submittedName>
</protein>